<feature type="domain" description="PB1" evidence="2">
    <location>
        <begin position="4"/>
        <end position="82"/>
    </location>
</feature>
<dbReference type="SMART" id="SM00666">
    <property type="entry name" value="PB1"/>
    <property type="match status" value="1"/>
</dbReference>
<protein>
    <recommendedName>
        <fullName evidence="2">PB1 domain-containing protein</fullName>
    </recommendedName>
</protein>
<feature type="compositionally biased region" description="Low complexity" evidence="1">
    <location>
        <begin position="237"/>
        <end position="247"/>
    </location>
</feature>
<dbReference type="InterPro" id="IPR053793">
    <property type="entry name" value="PB1-like"/>
</dbReference>
<keyword evidence="4" id="KW-1185">Reference proteome</keyword>
<dbReference type="Proteomes" id="UP000777482">
    <property type="component" value="Unassembled WGS sequence"/>
</dbReference>
<dbReference type="EMBL" id="PUHQ01000028">
    <property type="protein sequence ID" value="KAG0662252.1"/>
    <property type="molecule type" value="Genomic_DNA"/>
</dbReference>
<feature type="compositionally biased region" description="Gly residues" evidence="1">
    <location>
        <begin position="147"/>
        <end position="160"/>
    </location>
</feature>
<evidence type="ECO:0000259" key="2">
    <source>
        <dbReference type="PROSITE" id="PS51745"/>
    </source>
</evidence>
<evidence type="ECO:0000313" key="4">
    <source>
        <dbReference type="Proteomes" id="UP000777482"/>
    </source>
</evidence>
<reference evidence="3 4" key="1">
    <citation type="submission" date="2020-11" db="EMBL/GenBank/DDBJ databases">
        <title>Kefir isolates.</title>
        <authorList>
            <person name="Marcisauskas S."/>
            <person name="Kim Y."/>
            <person name="Blasche S."/>
        </authorList>
    </citation>
    <scope>NUCLEOTIDE SEQUENCE [LARGE SCALE GENOMIC DNA]</scope>
    <source>
        <strain evidence="3 4">KR</strain>
    </source>
</reference>
<dbReference type="SUPFAM" id="SSF54277">
    <property type="entry name" value="CAD &amp; PB1 domains"/>
    <property type="match status" value="1"/>
</dbReference>
<dbReference type="AlphaFoldDB" id="A0A9P7B7F5"/>
<dbReference type="Gene3D" id="3.10.20.90">
    <property type="entry name" value="Phosphatidylinositol 3-kinase Catalytic Subunit, Chain A, domain 1"/>
    <property type="match status" value="1"/>
</dbReference>
<feature type="compositionally biased region" description="Basic residues" evidence="1">
    <location>
        <begin position="254"/>
        <end position="268"/>
    </location>
</feature>
<proteinExistence type="predicted"/>
<comment type="caution">
    <text evidence="3">The sequence shown here is derived from an EMBL/GenBank/DDBJ whole genome shotgun (WGS) entry which is preliminary data.</text>
</comment>
<feature type="region of interest" description="Disordered" evidence="1">
    <location>
        <begin position="124"/>
        <end position="274"/>
    </location>
</feature>
<dbReference type="OrthoDB" id="661148at2759"/>
<dbReference type="InterPro" id="IPR000270">
    <property type="entry name" value="PB1_dom"/>
</dbReference>
<gene>
    <name evidence="3" type="ORF">C6P46_003438</name>
</gene>
<name>A0A9P7B7F5_RHOMI</name>
<dbReference type="Pfam" id="PF00564">
    <property type="entry name" value="PB1"/>
    <property type="match status" value="1"/>
</dbReference>
<feature type="compositionally biased region" description="Pro residues" evidence="1">
    <location>
        <begin position="183"/>
        <end position="192"/>
    </location>
</feature>
<dbReference type="PROSITE" id="PS51745">
    <property type="entry name" value="PB1"/>
    <property type="match status" value="1"/>
</dbReference>
<evidence type="ECO:0000256" key="1">
    <source>
        <dbReference type="SAM" id="MobiDB-lite"/>
    </source>
</evidence>
<evidence type="ECO:0000313" key="3">
    <source>
        <dbReference type="EMBL" id="KAG0662252.1"/>
    </source>
</evidence>
<dbReference type="CDD" id="cd05992">
    <property type="entry name" value="PB1"/>
    <property type="match status" value="1"/>
</dbReference>
<accession>A0A9P7B7F5</accession>
<organism evidence="3 4">
    <name type="scientific">Rhodotorula mucilaginosa</name>
    <name type="common">Yeast</name>
    <name type="synonym">Rhodotorula rubra</name>
    <dbReference type="NCBI Taxonomy" id="5537"/>
    <lineage>
        <taxon>Eukaryota</taxon>
        <taxon>Fungi</taxon>
        <taxon>Dikarya</taxon>
        <taxon>Basidiomycota</taxon>
        <taxon>Pucciniomycotina</taxon>
        <taxon>Microbotryomycetes</taxon>
        <taxon>Sporidiobolales</taxon>
        <taxon>Sporidiobolaceae</taxon>
        <taxon>Rhodotorula</taxon>
    </lineage>
</organism>
<sequence length="299" mass="31870">MAASIALKLSRGDETRVLSLPVHPVPAWQDFAASLAERFQLDDGPSAVTYLDHEGDQITVSSDVELKDMWHSFAGKSSVSVGVLAPFVEADRSAATEKLLESIRDAVAADPSVAFDIHGILAGSAFPPQGPPHGGRHCHHGGPPGGPRGGRGGGRGGRGGWHGHGHGHGRDGPTHPGAGHFPFFPPPPPPPFGDFMHARGAPPPPPFGRHHPHGPPPPPPFCGRRHPHWHREESDSSESSDSSSSDSSDSESTHRRHGVPRRHRHCSRGHGPAYNAGFPHPFHPFYTSAGPLSFPHFRP</sequence>